<dbReference type="Pfam" id="PF01717">
    <property type="entry name" value="Meth_synt_2"/>
    <property type="match status" value="1"/>
</dbReference>
<feature type="binding site" evidence="11">
    <location>
        <position position="650"/>
    </location>
    <ligand>
        <name>Zn(2+)</name>
        <dbReference type="ChEBI" id="CHEBI:29105"/>
        <note>catalytic</note>
    </ligand>
</feature>
<evidence type="ECO:0000313" key="17">
    <source>
        <dbReference type="EMBL" id="SHF06167.1"/>
    </source>
</evidence>
<evidence type="ECO:0000256" key="14">
    <source>
        <dbReference type="PIRSR" id="PIRSR000382-3"/>
    </source>
</evidence>
<comment type="similarity">
    <text evidence="3 11">Belongs to the vitamin-B12 independent methionine synthase family.</text>
</comment>
<feature type="binding site" evidence="11">
    <location>
        <position position="735"/>
    </location>
    <ligand>
        <name>Zn(2+)</name>
        <dbReference type="ChEBI" id="CHEBI:29105"/>
        <note>catalytic</note>
    </ligand>
</feature>
<evidence type="ECO:0000313" key="18">
    <source>
        <dbReference type="Proteomes" id="UP000184159"/>
    </source>
</evidence>
<feature type="binding site" evidence="11">
    <location>
        <position position="614"/>
    </location>
    <ligand>
        <name>5-methyltetrahydropteroyltri-L-glutamate</name>
        <dbReference type="ChEBI" id="CHEBI:58207"/>
    </ligand>
</feature>
<feature type="binding site" evidence="13">
    <location>
        <position position="674"/>
    </location>
    <ligand>
        <name>Zn(2+)</name>
        <dbReference type="ChEBI" id="CHEBI:29105"/>
        <label>1</label>
        <note>catalytic</note>
    </ligand>
</feature>
<dbReference type="UniPathway" id="UPA00051">
    <property type="reaction ID" value="UER00082"/>
</dbReference>
<feature type="binding site" evidence="11">
    <location>
        <position position="119"/>
    </location>
    <ligand>
        <name>5-methyltetrahydropteroyltri-L-glutamate</name>
        <dbReference type="ChEBI" id="CHEBI:58207"/>
    </ligand>
</feature>
<feature type="binding site" evidence="12">
    <location>
        <position position="124"/>
    </location>
    <ligand>
        <name>5-methyltetrahydropteroyltri-L-glutamate</name>
        <dbReference type="ChEBI" id="CHEBI:58207"/>
    </ligand>
</feature>
<feature type="binding site" evidence="11 12">
    <location>
        <position position="493"/>
    </location>
    <ligand>
        <name>L-methionine</name>
        <dbReference type="ChEBI" id="CHEBI:57844"/>
    </ligand>
</feature>
<evidence type="ECO:0000256" key="11">
    <source>
        <dbReference type="HAMAP-Rule" id="MF_00172"/>
    </source>
</evidence>
<feature type="binding site" evidence="11">
    <location>
        <position position="493"/>
    </location>
    <ligand>
        <name>L-homocysteine</name>
        <dbReference type="ChEBI" id="CHEBI:58199"/>
    </ligand>
</feature>
<feature type="binding site" evidence="11 12">
    <location>
        <begin position="524"/>
        <end position="525"/>
    </location>
    <ligand>
        <name>5-methyltetrahydropteroyltri-L-glutamate</name>
        <dbReference type="ChEBI" id="CHEBI:58207"/>
    </ligand>
</feature>
<dbReference type="GO" id="GO:0008270">
    <property type="term" value="F:zinc ion binding"/>
    <property type="evidence" value="ECO:0007669"/>
    <property type="project" value="InterPro"/>
</dbReference>
<sequence length="769" mass="86417">MATTTHILGFPRIGDKRELKFALEGYWRGELDQSQLAATGASIRQENWTLQADNQLRFVTVGDFAWYDHVLNTSLLLGHVSQRHRDGDMDIDTLFKIARGQSRPGCDCQGGSAASDMTKWFNTNYHYIVPEFSADDTFEVSWSQLFDEVDEAIQQGHQVKPVLLGPLSYLYLGKSVVEGFDRLSLLPRLTVAYQTILDKLAAQGIEWVQIDEPILVLELEQTWLDAFQLAYDQLQKKQRKTKLLLTTYFDSITDILERVTALPVDGLHIDTISAPQQLKEVAAKLPTDWILSAGVINGRNVWRADLALLLKQLQPLKAQLGDRLWVASSCSLLHSPVDLSLETGLSEETQSWFAFARQKVVELGLLGAALDGDVKAVEACQDYSRPIEQRRASQQVNKPHVRQRVEAITEALATRALPYEARAIHQKEALGLPFLPTTTIGSFPQTSEIRRLRRDFKQGRLSESDYKTALKAHIHEAVERQESLGLDVLVHGEAERNDMVEYFAENLSGFQTTRFGWVQSYGSRCVKPAIVVADIEREKPITVEWSQYAQSLTSKPMKGMLTGPVTILCWTFPREDIARKTITQQLALALRDEVADLQTAGINIIQIDEPAIREGLPLKKRDHQAYLDWAVQSFRISASSAAPQTQIHTHMCYSEFNEIIESVAALDADVITIETSRSNMALLDAFEAFNYPNEIGPGVYDIHSPNIPSQEWVVELLKKAAQAIPAERLWVNPDCGLKTRGWPETEAALRNMVAAAKTLREDWGKQTAQ</sequence>
<feature type="binding site" evidence="13">
    <location>
        <position position="735"/>
    </location>
    <ligand>
        <name>Zn(2+)</name>
        <dbReference type="ChEBI" id="CHEBI:29105"/>
        <label>1</label>
        <note>catalytic</note>
    </ligand>
</feature>
<feature type="domain" description="Cobalamin-independent methionine synthase MetE C-terminal/archaeal" evidence="15">
    <location>
        <begin position="435"/>
        <end position="757"/>
    </location>
</feature>
<accession>A0A1M4YKF3</accession>
<keyword evidence="10 11" id="KW-0486">Methionine biosynthesis</keyword>
<evidence type="ECO:0000259" key="16">
    <source>
        <dbReference type="Pfam" id="PF08267"/>
    </source>
</evidence>
<feature type="binding site" evidence="11">
    <location>
        <begin position="17"/>
        <end position="20"/>
    </location>
    <ligand>
        <name>5-methyltetrahydropteroyltri-L-glutamate</name>
        <dbReference type="ChEBI" id="CHEBI:58207"/>
    </ligand>
</feature>
<keyword evidence="18" id="KW-1185">Reference proteome</keyword>
<evidence type="ECO:0000256" key="10">
    <source>
        <dbReference type="ARBA" id="ARBA00023167"/>
    </source>
</evidence>
<keyword evidence="8 11" id="KW-0677">Repeat</keyword>
<evidence type="ECO:0000256" key="1">
    <source>
        <dbReference type="ARBA" id="ARBA00002777"/>
    </source>
</evidence>
<keyword evidence="6 11" id="KW-0808">Transferase</keyword>
<evidence type="ECO:0000256" key="3">
    <source>
        <dbReference type="ARBA" id="ARBA00009553"/>
    </source>
</evidence>
<feature type="binding site" evidence="11 12">
    <location>
        <position position="608"/>
    </location>
    <ligand>
        <name>L-homocysteine</name>
        <dbReference type="ChEBI" id="CHEBI:58199"/>
    </ligand>
</feature>
<feature type="binding site" evidence="11 12">
    <location>
        <begin position="440"/>
        <end position="442"/>
    </location>
    <ligand>
        <name>L-methionine</name>
        <dbReference type="ChEBI" id="CHEBI:57844"/>
    </ligand>
</feature>
<dbReference type="HAMAP" id="MF_00172">
    <property type="entry name" value="Meth_synth"/>
    <property type="match status" value="1"/>
</dbReference>
<dbReference type="EC" id="2.1.1.14" evidence="11"/>
<evidence type="ECO:0000256" key="12">
    <source>
        <dbReference type="PIRSR" id="PIRSR000382-1"/>
    </source>
</evidence>
<evidence type="ECO:0000256" key="9">
    <source>
        <dbReference type="ARBA" id="ARBA00022833"/>
    </source>
</evidence>
<proteinExistence type="inferred from homology"/>
<dbReference type="InterPro" id="IPR013215">
    <property type="entry name" value="Cbl-indep_Met_Synth_N"/>
</dbReference>
<organism evidence="17 18">
    <name type="scientific">Vibrio gazogenes DSM 21264 = NBRC 103151</name>
    <dbReference type="NCBI Taxonomy" id="1123492"/>
    <lineage>
        <taxon>Bacteria</taxon>
        <taxon>Pseudomonadati</taxon>
        <taxon>Pseudomonadota</taxon>
        <taxon>Gammaproteobacteria</taxon>
        <taxon>Vibrionales</taxon>
        <taxon>Vibrionaceae</taxon>
        <taxon>Vibrio</taxon>
    </lineage>
</organism>
<feature type="binding site" evidence="11">
    <location>
        <position position="652"/>
    </location>
    <ligand>
        <name>Zn(2+)</name>
        <dbReference type="ChEBI" id="CHEBI:29105"/>
        <note>catalytic</note>
    </ligand>
</feature>
<feature type="binding site" evidence="11 12">
    <location>
        <position position="570"/>
    </location>
    <ligand>
        <name>5-methyltetrahydropteroyltri-L-glutamate</name>
        <dbReference type="ChEBI" id="CHEBI:58207"/>
    </ligand>
</feature>
<feature type="binding site" evidence="11 12">
    <location>
        <begin position="440"/>
        <end position="442"/>
    </location>
    <ligand>
        <name>L-homocysteine</name>
        <dbReference type="ChEBI" id="CHEBI:58199"/>
    </ligand>
</feature>
<evidence type="ECO:0000256" key="7">
    <source>
        <dbReference type="ARBA" id="ARBA00022723"/>
    </source>
</evidence>
<dbReference type="CDD" id="cd03312">
    <property type="entry name" value="CIMS_N_terminal_like"/>
    <property type="match status" value="1"/>
</dbReference>
<feature type="binding site" evidence="12">
    <location>
        <position position="20"/>
    </location>
    <ligand>
        <name>5-methyltetrahydropteroyltri-L-glutamate</name>
        <dbReference type="ChEBI" id="CHEBI:58207"/>
    </ligand>
</feature>
<evidence type="ECO:0000256" key="5">
    <source>
        <dbReference type="ARBA" id="ARBA00022605"/>
    </source>
</evidence>
<keyword evidence="7 11" id="KW-0479">Metal-binding</keyword>
<name>A0A1M4YKF3_VIBGA</name>
<dbReference type="GO" id="GO:0071265">
    <property type="term" value="P:L-methionine biosynthetic process"/>
    <property type="evidence" value="ECO:0007669"/>
    <property type="project" value="UniProtKB-ARBA"/>
</dbReference>
<dbReference type="GO" id="GO:0032259">
    <property type="term" value="P:methylation"/>
    <property type="evidence" value="ECO:0007669"/>
    <property type="project" value="UniProtKB-KW"/>
</dbReference>
<feature type="binding site" evidence="13">
    <location>
        <position position="650"/>
    </location>
    <ligand>
        <name>Zn(2+)</name>
        <dbReference type="ChEBI" id="CHEBI:29105"/>
        <label>1</label>
        <note>catalytic</note>
    </ligand>
</feature>
<dbReference type="InterPro" id="IPR006276">
    <property type="entry name" value="Cobalamin-indep_Met_synthase"/>
</dbReference>
<evidence type="ECO:0000256" key="4">
    <source>
        <dbReference type="ARBA" id="ARBA00022603"/>
    </source>
</evidence>
<keyword evidence="4 11" id="KW-0489">Methyltransferase</keyword>
<comment type="pathway">
    <text evidence="2 11">Amino-acid biosynthesis; L-methionine biosynthesis via de novo pathway; L-methionine from L-homocysteine (MetE route): step 1/1.</text>
</comment>
<feature type="domain" description="Cobalamin-independent methionine synthase MetE N-terminal" evidence="16">
    <location>
        <begin position="5"/>
        <end position="319"/>
    </location>
</feature>
<dbReference type="PANTHER" id="PTHR30519">
    <property type="entry name" value="5-METHYLTETRAHYDROPTEROYLTRIGLUTAMATE--HOMOCYSTEINE METHYLTRANSFERASE"/>
    <property type="match status" value="1"/>
</dbReference>
<evidence type="ECO:0000259" key="15">
    <source>
        <dbReference type="Pfam" id="PF01717"/>
    </source>
</evidence>
<dbReference type="InterPro" id="IPR038071">
    <property type="entry name" value="UROD/MetE-like_sf"/>
</dbReference>
<dbReference type="FunFam" id="3.20.20.210:FF:000003">
    <property type="entry name" value="5-methyltetrahydropteroyltriglutamate--homocysteine methyltransferase"/>
    <property type="match status" value="1"/>
</dbReference>
<feature type="binding site" evidence="13">
    <location>
        <position position="652"/>
    </location>
    <ligand>
        <name>Zn(2+)</name>
        <dbReference type="ChEBI" id="CHEBI:29105"/>
        <label>1</label>
        <note>catalytic</note>
    </ligand>
</feature>
<evidence type="ECO:0000256" key="6">
    <source>
        <dbReference type="ARBA" id="ARBA00022679"/>
    </source>
</evidence>
<dbReference type="NCBIfam" id="TIGR01371">
    <property type="entry name" value="met_syn_B12ind"/>
    <property type="match status" value="1"/>
</dbReference>
<feature type="binding site" evidence="11">
    <location>
        <position position="674"/>
    </location>
    <ligand>
        <name>Zn(2+)</name>
        <dbReference type="ChEBI" id="CHEBI:29105"/>
        <note>catalytic</note>
    </ligand>
</feature>
<reference evidence="18" key="1">
    <citation type="submission" date="2016-11" db="EMBL/GenBank/DDBJ databases">
        <authorList>
            <person name="Varghese N."/>
            <person name="Submissions S."/>
        </authorList>
    </citation>
    <scope>NUCLEOTIDE SEQUENCE [LARGE SCALE GENOMIC DNA]</scope>
    <source>
        <strain evidence="18">DSM 21264</strain>
    </source>
</reference>
<dbReference type="Proteomes" id="UP000184159">
    <property type="component" value="Unassembled WGS sequence"/>
</dbReference>
<comment type="cofactor">
    <cofactor evidence="13">
        <name>Zn(2+)</name>
        <dbReference type="ChEBI" id="CHEBI:29105"/>
    </cofactor>
    <text evidence="13">Binds 2 Zn(2+) ions per subunit.</text>
</comment>
<evidence type="ECO:0000256" key="13">
    <source>
        <dbReference type="PIRSR" id="PIRSR000382-2"/>
    </source>
</evidence>
<dbReference type="Gene3D" id="3.20.20.210">
    <property type="match status" value="2"/>
</dbReference>
<dbReference type="NCBIfam" id="NF003556">
    <property type="entry name" value="PRK05222.1"/>
    <property type="match status" value="1"/>
</dbReference>
<comment type="function">
    <text evidence="1 11">Catalyzes the transfer of a methyl group from 5-methyltetrahydrofolate to homocysteine resulting in methionine formation.</text>
</comment>
<comment type="catalytic activity">
    <reaction evidence="11">
        <text>5-methyltetrahydropteroyltri-L-glutamate + L-homocysteine = tetrahydropteroyltri-L-glutamate + L-methionine</text>
        <dbReference type="Rhea" id="RHEA:21196"/>
        <dbReference type="ChEBI" id="CHEBI:57844"/>
        <dbReference type="ChEBI" id="CHEBI:58140"/>
        <dbReference type="ChEBI" id="CHEBI:58199"/>
        <dbReference type="ChEBI" id="CHEBI:58207"/>
        <dbReference type="EC" id="2.1.1.14"/>
    </reaction>
</comment>
<comment type="cofactor">
    <cofactor evidence="11">
        <name>Zn(2+)</name>
        <dbReference type="ChEBI" id="CHEBI:29105"/>
    </cofactor>
    <text evidence="11">Binds 1 zinc ion per subunit.</text>
</comment>
<dbReference type="PIRSF" id="PIRSF000382">
    <property type="entry name" value="MeTrfase_B12_ind"/>
    <property type="match status" value="1"/>
</dbReference>
<feature type="active site" description="Proton donor" evidence="11 14">
    <location>
        <position position="703"/>
    </location>
</feature>
<dbReference type="AlphaFoldDB" id="A0A1M4YKF3"/>
<dbReference type="RefSeq" id="WP_072957159.1">
    <property type="nucleotide sequence ID" value="NZ_FQUH01000005.1"/>
</dbReference>
<keyword evidence="5 11" id="KW-0028">Amino-acid biosynthesis</keyword>
<protein>
    <recommendedName>
        <fullName evidence="11">5-methyltetrahydropteroyltriglutamate--homocysteine methyltransferase</fullName>
        <ecNumber evidence="11">2.1.1.14</ecNumber>
    </recommendedName>
    <alternativeName>
        <fullName evidence="11">Cobalamin-independent methionine synthase</fullName>
    </alternativeName>
    <alternativeName>
        <fullName evidence="11">Methionine synthase, vitamin-B12 independent isozyme</fullName>
    </alternativeName>
</protein>
<dbReference type="Pfam" id="PF08267">
    <property type="entry name" value="Meth_synt_1"/>
    <property type="match status" value="1"/>
</dbReference>
<evidence type="ECO:0000256" key="8">
    <source>
        <dbReference type="ARBA" id="ARBA00022737"/>
    </source>
</evidence>
<keyword evidence="9 11" id="KW-0862">Zinc</keyword>
<dbReference type="SUPFAM" id="SSF51726">
    <property type="entry name" value="UROD/MetE-like"/>
    <property type="match status" value="2"/>
</dbReference>
<dbReference type="FunFam" id="3.20.20.210:FF:000002">
    <property type="entry name" value="5-methyltetrahydropteroyltriglutamate--homocysteine methyltransferase"/>
    <property type="match status" value="1"/>
</dbReference>
<evidence type="ECO:0000256" key="2">
    <source>
        <dbReference type="ARBA" id="ARBA00004681"/>
    </source>
</evidence>
<gene>
    <name evidence="11" type="primary">metE</name>
    <name evidence="17" type="ORF">SAMN02745781_01351</name>
</gene>
<dbReference type="CDD" id="cd03311">
    <property type="entry name" value="CIMS_C_terminal_like"/>
    <property type="match status" value="1"/>
</dbReference>
<dbReference type="GO" id="GO:0003871">
    <property type="term" value="F:5-methyltetrahydropteroyltriglutamate-homocysteine S-methyltransferase activity"/>
    <property type="evidence" value="ECO:0007669"/>
    <property type="project" value="UniProtKB-UniRule"/>
</dbReference>
<feature type="binding site" evidence="11 12">
    <location>
        <position position="608"/>
    </location>
    <ligand>
        <name>L-methionine</name>
        <dbReference type="ChEBI" id="CHEBI:57844"/>
    </ligand>
</feature>
<dbReference type="EMBL" id="FQUH01000005">
    <property type="protein sequence ID" value="SHF06167.1"/>
    <property type="molecule type" value="Genomic_DNA"/>
</dbReference>
<dbReference type="InterPro" id="IPR002629">
    <property type="entry name" value="Met_Synth_C/arc"/>
</dbReference>